<dbReference type="PANTHER" id="PTHR42760:SF37">
    <property type="entry name" value="CLAVALDEHYDE DEHYDROGENASE"/>
    <property type="match status" value="1"/>
</dbReference>
<protein>
    <submittedName>
        <fullName evidence="3">Uncharacterized protein</fullName>
    </submittedName>
</protein>
<comment type="similarity">
    <text evidence="1">Belongs to the short-chain dehydrogenases/reductases (SDR) family.</text>
</comment>
<gene>
    <name evidence="3" type="ORF">LTR84_007822</name>
</gene>
<dbReference type="CDD" id="cd05233">
    <property type="entry name" value="SDR_c"/>
    <property type="match status" value="1"/>
</dbReference>
<dbReference type="EMBL" id="JAVRRD010000003">
    <property type="protein sequence ID" value="KAK5061280.1"/>
    <property type="molecule type" value="Genomic_DNA"/>
</dbReference>
<dbReference type="InterPro" id="IPR036291">
    <property type="entry name" value="NAD(P)-bd_dom_sf"/>
</dbReference>
<organism evidence="3 4">
    <name type="scientific">Exophiala bonariae</name>
    <dbReference type="NCBI Taxonomy" id="1690606"/>
    <lineage>
        <taxon>Eukaryota</taxon>
        <taxon>Fungi</taxon>
        <taxon>Dikarya</taxon>
        <taxon>Ascomycota</taxon>
        <taxon>Pezizomycotina</taxon>
        <taxon>Eurotiomycetes</taxon>
        <taxon>Chaetothyriomycetidae</taxon>
        <taxon>Chaetothyriales</taxon>
        <taxon>Herpotrichiellaceae</taxon>
        <taxon>Exophiala</taxon>
    </lineage>
</organism>
<dbReference type="GeneID" id="89975987"/>
<dbReference type="InterPro" id="IPR002347">
    <property type="entry name" value="SDR_fam"/>
</dbReference>
<dbReference type="Proteomes" id="UP001358417">
    <property type="component" value="Unassembled WGS sequence"/>
</dbReference>
<dbReference type="SUPFAM" id="SSF51735">
    <property type="entry name" value="NAD(P)-binding Rossmann-fold domains"/>
    <property type="match status" value="1"/>
</dbReference>
<keyword evidence="2" id="KW-0560">Oxidoreductase</keyword>
<dbReference type="Gene3D" id="3.40.50.720">
    <property type="entry name" value="NAD(P)-binding Rossmann-like Domain"/>
    <property type="match status" value="1"/>
</dbReference>
<sequence>MEQSQVYGFVPTQHNDTYPAIDPTKSDYSGKNVLITGASRGLGREMALSYAEGGASGIAILDILDSAHVEQDIVKSAKAAGRSLPKVVCLKVDITNLASVESALKAVASEFGSLDILVNNAGYGSVYVPVLESDPEKWWRNFEVNVKGVYLMVRTFLPLILKGQDKTIIVLSSIGAHHVVAGGSGYEPTKLTVLKFNEYLMAEYGSQGLLVYAIAPGGVLTDMSSDAFPAHLHHLLPDTPRLVADTLTFLTRERREWLASRYVDSKWDMEEFMAKKDVIVKEDLLKVRLRV</sequence>
<dbReference type="PRINTS" id="PR00081">
    <property type="entry name" value="GDHRDH"/>
</dbReference>
<comment type="caution">
    <text evidence="3">The sequence shown here is derived from an EMBL/GenBank/DDBJ whole genome shotgun (WGS) entry which is preliminary data.</text>
</comment>
<dbReference type="Pfam" id="PF00106">
    <property type="entry name" value="adh_short"/>
    <property type="match status" value="1"/>
</dbReference>
<evidence type="ECO:0000313" key="3">
    <source>
        <dbReference type="EMBL" id="KAK5061280.1"/>
    </source>
</evidence>
<keyword evidence="4" id="KW-1185">Reference proteome</keyword>
<proteinExistence type="inferred from homology"/>
<dbReference type="PANTHER" id="PTHR42760">
    <property type="entry name" value="SHORT-CHAIN DEHYDROGENASES/REDUCTASES FAMILY MEMBER"/>
    <property type="match status" value="1"/>
</dbReference>
<name>A0AAV9NPY2_9EURO</name>
<dbReference type="AlphaFoldDB" id="A0AAV9NPY2"/>
<evidence type="ECO:0000313" key="4">
    <source>
        <dbReference type="Proteomes" id="UP001358417"/>
    </source>
</evidence>
<reference evidence="3 4" key="1">
    <citation type="submission" date="2023-08" db="EMBL/GenBank/DDBJ databases">
        <title>Black Yeasts Isolated from many extreme environments.</title>
        <authorList>
            <person name="Coleine C."/>
            <person name="Stajich J.E."/>
            <person name="Selbmann L."/>
        </authorList>
    </citation>
    <scope>NUCLEOTIDE SEQUENCE [LARGE SCALE GENOMIC DNA]</scope>
    <source>
        <strain evidence="3 4">CCFEE 5792</strain>
    </source>
</reference>
<evidence type="ECO:0000256" key="1">
    <source>
        <dbReference type="ARBA" id="ARBA00006484"/>
    </source>
</evidence>
<evidence type="ECO:0000256" key="2">
    <source>
        <dbReference type="ARBA" id="ARBA00023002"/>
    </source>
</evidence>
<accession>A0AAV9NPY2</accession>
<dbReference type="RefSeq" id="XP_064710377.1">
    <property type="nucleotide sequence ID" value="XM_064851374.1"/>
</dbReference>
<dbReference type="GO" id="GO:0016616">
    <property type="term" value="F:oxidoreductase activity, acting on the CH-OH group of donors, NAD or NADP as acceptor"/>
    <property type="evidence" value="ECO:0007669"/>
    <property type="project" value="TreeGrafter"/>
</dbReference>